<feature type="transmembrane region" description="Helical" evidence="1">
    <location>
        <begin position="72"/>
        <end position="96"/>
    </location>
</feature>
<accession>A0ABT3GNX5</accession>
<name>A0ABT3GNX5_9BACT</name>
<evidence type="ECO:0000256" key="1">
    <source>
        <dbReference type="SAM" id="Phobius"/>
    </source>
</evidence>
<gene>
    <name evidence="2" type="ORF">OKA05_21690</name>
</gene>
<evidence type="ECO:0000313" key="2">
    <source>
        <dbReference type="EMBL" id="MCW1925188.1"/>
    </source>
</evidence>
<feature type="transmembrane region" description="Helical" evidence="1">
    <location>
        <begin position="12"/>
        <end position="34"/>
    </location>
</feature>
<keyword evidence="1" id="KW-0472">Membrane</keyword>
<organism evidence="2 3">
    <name type="scientific">Luteolibacter arcticus</name>
    <dbReference type="NCBI Taxonomy" id="1581411"/>
    <lineage>
        <taxon>Bacteria</taxon>
        <taxon>Pseudomonadati</taxon>
        <taxon>Verrucomicrobiota</taxon>
        <taxon>Verrucomicrobiia</taxon>
        <taxon>Verrucomicrobiales</taxon>
        <taxon>Verrucomicrobiaceae</taxon>
        <taxon>Luteolibacter</taxon>
    </lineage>
</organism>
<sequence length="278" mass="31454">MAEGTLGSPRRKLGGVLVTAVVIAALLAAAIVLIPQYPRHAYLSGWVLFALMLILTFFNLRKRVPFLRLGSASFWLKMHLFLGVVSGPLFFAHMGWTWPAGIFHQLLAWCFVVVFVSGLVGWWMSRTFPRKLTISGYETPYERIPHARAHLREAAEALMLASTDGQTSPVTTGFYTEDLGLFFTKPCNWWAHLRQSKAPLAAHASRFDEVERYAKGSEREMLGRLRELVSRKHLLDYQYSLQSALRLWLFVHIPLSYALLVFSVLHIVLVHAFSAAVL</sequence>
<feature type="transmembrane region" description="Helical" evidence="1">
    <location>
        <begin position="40"/>
        <end position="60"/>
    </location>
</feature>
<protein>
    <submittedName>
        <fullName evidence="2">Uncharacterized protein</fullName>
    </submittedName>
</protein>
<comment type="caution">
    <text evidence="2">The sequence shown here is derived from an EMBL/GenBank/DDBJ whole genome shotgun (WGS) entry which is preliminary data.</text>
</comment>
<proteinExistence type="predicted"/>
<evidence type="ECO:0000313" key="3">
    <source>
        <dbReference type="Proteomes" id="UP001320876"/>
    </source>
</evidence>
<feature type="transmembrane region" description="Helical" evidence="1">
    <location>
        <begin position="102"/>
        <end position="124"/>
    </location>
</feature>
<dbReference type="RefSeq" id="WP_264489294.1">
    <property type="nucleotide sequence ID" value="NZ_JAPDDT010000012.1"/>
</dbReference>
<dbReference type="EMBL" id="JAPDDT010000012">
    <property type="protein sequence ID" value="MCW1925188.1"/>
    <property type="molecule type" value="Genomic_DNA"/>
</dbReference>
<feature type="transmembrane region" description="Helical" evidence="1">
    <location>
        <begin position="247"/>
        <end position="273"/>
    </location>
</feature>
<dbReference type="Proteomes" id="UP001320876">
    <property type="component" value="Unassembled WGS sequence"/>
</dbReference>
<keyword evidence="1" id="KW-1133">Transmembrane helix</keyword>
<reference evidence="2 3" key="1">
    <citation type="submission" date="2022-10" db="EMBL/GenBank/DDBJ databases">
        <title>Luteolibacter arcticus strain CCTCC AB 2014275, whole genome shotgun sequencing project.</title>
        <authorList>
            <person name="Zhao G."/>
            <person name="Shen L."/>
        </authorList>
    </citation>
    <scope>NUCLEOTIDE SEQUENCE [LARGE SCALE GENOMIC DNA]</scope>
    <source>
        <strain evidence="2 3">CCTCC AB 2014275</strain>
    </source>
</reference>
<keyword evidence="3" id="KW-1185">Reference proteome</keyword>
<keyword evidence="1" id="KW-0812">Transmembrane</keyword>